<dbReference type="GO" id="GO:0006513">
    <property type="term" value="P:protein monoubiquitination"/>
    <property type="evidence" value="ECO:0007669"/>
    <property type="project" value="InterPro"/>
</dbReference>
<dbReference type="AlphaFoldDB" id="V8N8L1"/>
<feature type="non-terminal residue" evidence="2">
    <location>
        <position position="173"/>
    </location>
</feature>
<evidence type="ECO:0000313" key="3">
    <source>
        <dbReference type="Proteomes" id="UP000018936"/>
    </source>
</evidence>
<dbReference type="OrthoDB" id="6105938at2759"/>
<dbReference type="EMBL" id="AZIM01007425">
    <property type="protein sequence ID" value="ETE57973.1"/>
    <property type="molecule type" value="Genomic_DNA"/>
</dbReference>
<protein>
    <submittedName>
        <fullName evidence="2">RING finger protein</fullName>
    </submittedName>
</protein>
<proteinExistence type="predicted"/>
<organism evidence="2 3">
    <name type="scientific">Ophiophagus hannah</name>
    <name type="common">King cobra</name>
    <name type="synonym">Naja hannah</name>
    <dbReference type="NCBI Taxonomy" id="8665"/>
    <lineage>
        <taxon>Eukaryota</taxon>
        <taxon>Metazoa</taxon>
        <taxon>Chordata</taxon>
        <taxon>Craniata</taxon>
        <taxon>Vertebrata</taxon>
        <taxon>Euteleostomi</taxon>
        <taxon>Lepidosauria</taxon>
        <taxon>Squamata</taxon>
        <taxon>Bifurcata</taxon>
        <taxon>Unidentata</taxon>
        <taxon>Episquamata</taxon>
        <taxon>Toxicofera</taxon>
        <taxon>Serpentes</taxon>
        <taxon>Colubroidea</taxon>
        <taxon>Elapidae</taxon>
        <taxon>Elapinae</taxon>
        <taxon>Ophiophagus</taxon>
    </lineage>
</organism>
<reference evidence="2 3" key="1">
    <citation type="journal article" date="2013" name="Proc. Natl. Acad. Sci. U.S.A.">
        <title>The king cobra genome reveals dynamic gene evolution and adaptation in the snake venom system.</title>
        <authorList>
            <person name="Vonk F.J."/>
            <person name="Casewell N.R."/>
            <person name="Henkel C.V."/>
            <person name="Heimberg A.M."/>
            <person name="Jansen H.J."/>
            <person name="McCleary R.J."/>
            <person name="Kerkkamp H.M."/>
            <person name="Vos R.A."/>
            <person name="Guerreiro I."/>
            <person name="Calvete J.J."/>
            <person name="Wuster W."/>
            <person name="Woods A.E."/>
            <person name="Logan J.M."/>
            <person name="Harrison R.A."/>
            <person name="Castoe T.A."/>
            <person name="de Koning A.P."/>
            <person name="Pollock D.D."/>
            <person name="Yandell M."/>
            <person name="Calderon D."/>
            <person name="Renjifo C."/>
            <person name="Currier R.B."/>
            <person name="Salgado D."/>
            <person name="Pla D."/>
            <person name="Sanz L."/>
            <person name="Hyder A.S."/>
            <person name="Ribeiro J.M."/>
            <person name="Arntzen J.W."/>
            <person name="van den Thillart G.E."/>
            <person name="Boetzer M."/>
            <person name="Pirovano W."/>
            <person name="Dirks R.P."/>
            <person name="Spaink H.P."/>
            <person name="Duboule D."/>
            <person name="McGlinn E."/>
            <person name="Kini R.M."/>
            <person name="Richardson M.K."/>
        </authorList>
    </citation>
    <scope>NUCLEOTIDE SEQUENCE</scope>
    <source>
        <tissue evidence="2">Blood</tissue>
    </source>
</reference>
<accession>V8N8L1</accession>
<dbReference type="PANTHER" id="PTHR14609:SF1">
    <property type="entry name" value="ORC UBIQUITIN LIGASE 1"/>
    <property type="match status" value="1"/>
</dbReference>
<dbReference type="InterPro" id="IPR039209">
    <property type="entry name" value="OBI1"/>
</dbReference>
<gene>
    <name evidence="2" type="primary">RNF219</name>
    <name evidence="2" type="ORF">L345_16307</name>
</gene>
<dbReference type="Proteomes" id="UP000018936">
    <property type="component" value="Unassembled WGS sequence"/>
</dbReference>
<evidence type="ECO:0000256" key="1">
    <source>
        <dbReference type="SAM" id="MobiDB-lite"/>
    </source>
</evidence>
<dbReference type="GO" id="GO:0004842">
    <property type="term" value="F:ubiquitin-protein transferase activity"/>
    <property type="evidence" value="ECO:0007669"/>
    <property type="project" value="InterPro"/>
</dbReference>
<sequence length="173" mass="19476">MAQNVQSVTLSLTLPITCHICLGKVRHPVICANNHVFCSICIEEEQAKPTLCLALPSENSFAKPDSRYCTKSTSHPSKLSLRIKTLCFKPDEIESLQKELETLKGENLSLESQLKSVLHPETLQVPERTQESPQPSDNEHKVDAETLAAWTQKLQAANDMYEKVKEDMEKLME</sequence>
<evidence type="ECO:0000313" key="2">
    <source>
        <dbReference type="EMBL" id="ETE57973.1"/>
    </source>
</evidence>
<comment type="caution">
    <text evidence="2">The sequence shown here is derived from an EMBL/GenBank/DDBJ whole genome shotgun (WGS) entry which is preliminary data.</text>
</comment>
<dbReference type="SUPFAM" id="SSF57850">
    <property type="entry name" value="RING/U-box"/>
    <property type="match status" value="1"/>
</dbReference>
<keyword evidence="3" id="KW-1185">Reference proteome</keyword>
<feature type="region of interest" description="Disordered" evidence="1">
    <location>
        <begin position="120"/>
        <end position="143"/>
    </location>
</feature>
<dbReference type="Gene3D" id="3.30.40.10">
    <property type="entry name" value="Zinc/RING finger domain, C3HC4 (zinc finger)"/>
    <property type="match status" value="1"/>
</dbReference>
<name>V8N8L1_OPHHA</name>
<dbReference type="GO" id="GO:0006275">
    <property type="term" value="P:regulation of DNA replication"/>
    <property type="evidence" value="ECO:0007669"/>
    <property type="project" value="InterPro"/>
</dbReference>
<dbReference type="PANTHER" id="PTHR14609">
    <property type="entry name" value="RING FINGER PROTEIN 219"/>
    <property type="match status" value="1"/>
</dbReference>
<dbReference type="InterPro" id="IPR013083">
    <property type="entry name" value="Znf_RING/FYVE/PHD"/>
</dbReference>